<keyword evidence="3 6" id="KW-0133">Cell shape</keyword>
<proteinExistence type="predicted"/>
<dbReference type="Proteomes" id="UP000030011">
    <property type="component" value="Unassembled WGS sequence"/>
</dbReference>
<comment type="caution">
    <text evidence="8">The sequence shown here is derived from an EMBL/GenBank/DDBJ whole genome shotgun (WGS) entry which is preliminary data.</text>
</comment>
<evidence type="ECO:0000256" key="3">
    <source>
        <dbReference type="ARBA" id="ARBA00022960"/>
    </source>
</evidence>
<evidence type="ECO:0000256" key="6">
    <source>
        <dbReference type="PROSITE-ProRule" id="PRU01373"/>
    </source>
</evidence>
<dbReference type="InterPro" id="IPR036365">
    <property type="entry name" value="PGBD-like_sf"/>
</dbReference>
<keyword evidence="9" id="KW-1185">Reference proteome</keyword>
<evidence type="ECO:0000256" key="1">
    <source>
        <dbReference type="ARBA" id="ARBA00004752"/>
    </source>
</evidence>
<dbReference type="CDD" id="cd16913">
    <property type="entry name" value="YkuD_like"/>
    <property type="match status" value="1"/>
</dbReference>
<dbReference type="InterPro" id="IPR036366">
    <property type="entry name" value="PGBDSf"/>
</dbReference>
<dbReference type="EMBL" id="AVPK01000001">
    <property type="protein sequence ID" value="KGN39419.1"/>
    <property type="molecule type" value="Genomic_DNA"/>
</dbReference>
<dbReference type="GO" id="GO:0071972">
    <property type="term" value="F:peptidoglycan L,D-transpeptidase activity"/>
    <property type="evidence" value="ECO:0007669"/>
    <property type="project" value="TreeGrafter"/>
</dbReference>
<dbReference type="eggNOG" id="COG3409">
    <property type="taxonomic scope" value="Bacteria"/>
</dbReference>
<dbReference type="eggNOG" id="COG1376">
    <property type="taxonomic scope" value="Bacteria"/>
</dbReference>
<evidence type="ECO:0000256" key="2">
    <source>
        <dbReference type="ARBA" id="ARBA00022679"/>
    </source>
</evidence>
<reference evidence="8 9" key="1">
    <citation type="submission" date="2013-08" db="EMBL/GenBank/DDBJ databases">
        <title>The genome sequence of Knoellia subterranea.</title>
        <authorList>
            <person name="Zhu W."/>
            <person name="Wang G."/>
        </authorList>
    </citation>
    <scope>NUCLEOTIDE SEQUENCE [LARGE SCALE GENOMIC DNA]</scope>
    <source>
        <strain evidence="8 9">KCTC 19937</strain>
    </source>
</reference>
<gene>
    <name evidence="8" type="ORF">N803_02880</name>
</gene>
<evidence type="ECO:0000256" key="5">
    <source>
        <dbReference type="ARBA" id="ARBA00023316"/>
    </source>
</evidence>
<evidence type="ECO:0000259" key="7">
    <source>
        <dbReference type="PROSITE" id="PS52029"/>
    </source>
</evidence>
<dbReference type="InterPro" id="IPR005490">
    <property type="entry name" value="LD_TPept_cat_dom"/>
</dbReference>
<dbReference type="Gene3D" id="2.40.440.10">
    <property type="entry name" value="L,D-transpeptidase catalytic domain-like"/>
    <property type="match status" value="1"/>
</dbReference>
<accession>A0A0A0JRV0</accession>
<sequence>MLALQKRLVQLKYWLGTPDGNFGHLTQQAVWALQKVGGVSPTGKVAAAERALLERGSRTRPRSTSGNVLEVDLKRQLLFVIDNGSLRYVLNTSTGSGERYYSGGSWKTARTPSGSYNIWYRWPNGWQNGSLGAMWRPTYWKGDFAIHGSQSIPPYPASHGCCRVSTAAQDMLWAEGRVAMGRRVYLY</sequence>
<feature type="active site" description="Proton donor/acceptor" evidence="6">
    <location>
        <position position="147"/>
    </location>
</feature>
<evidence type="ECO:0000313" key="9">
    <source>
        <dbReference type="Proteomes" id="UP000030011"/>
    </source>
</evidence>
<dbReference type="PANTHER" id="PTHR30582:SF2">
    <property type="entry name" value="L,D-TRANSPEPTIDASE YCIB-RELATED"/>
    <property type="match status" value="1"/>
</dbReference>
<keyword evidence="2" id="KW-0808">Transferase</keyword>
<comment type="pathway">
    <text evidence="1 6">Cell wall biogenesis; peptidoglycan biosynthesis.</text>
</comment>
<dbReference type="AlphaFoldDB" id="A0A0A0JRV0"/>
<evidence type="ECO:0000313" key="8">
    <source>
        <dbReference type="EMBL" id="KGN39419.1"/>
    </source>
</evidence>
<name>A0A0A0JRV0_9MICO</name>
<dbReference type="GO" id="GO:0016740">
    <property type="term" value="F:transferase activity"/>
    <property type="evidence" value="ECO:0007669"/>
    <property type="project" value="UniProtKB-KW"/>
</dbReference>
<dbReference type="InterPro" id="IPR038063">
    <property type="entry name" value="Transpep_catalytic_dom"/>
</dbReference>
<dbReference type="GO" id="GO:0018104">
    <property type="term" value="P:peptidoglycan-protein cross-linking"/>
    <property type="evidence" value="ECO:0007669"/>
    <property type="project" value="TreeGrafter"/>
</dbReference>
<dbReference type="SUPFAM" id="SSF141523">
    <property type="entry name" value="L,D-transpeptidase catalytic domain-like"/>
    <property type="match status" value="1"/>
</dbReference>
<dbReference type="PROSITE" id="PS52029">
    <property type="entry name" value="LD_TPASE"/>
    <property type="match status" value="1"/>
</dbReference>
<protein>
    <submittedName>
        <fullName evidence="8">Endopeptidase</fullName>
    </submittedName>
</protein>
<keyword evidence="5 6" id="KW-0961">Cell wall biogenesis/degradation</keyword>
<dbReference type="GO" id="GO:0008360">
    <property type="term" value="P:regulation of cell shape"/>
    <property type="evidence" value="ECO:0007669"/>
    <property type="project" value="UniProtKB-UniRule"/>
</dbReference>
<dbReference type="SUPFAM" id="SSF47090">
    <property type="entry name" value="PGBD-like"/>
    <property type="match status" value="1"/>
</dbReference>
<dbReference type="Gene3D" id="1.10.101.10">
    <property type="entry name" value="PGBD-like superfamily/PGBD"/>
    <property type="match status" value="1"/>
</dbReference>
<dbReference type="PANTHER" id="PTHR30582">
    <property type="entry name" value="L,D-TRANSPEPTIDASE"/>
    <property type="match status" value="1"/>
</dbReference>
<keyword evidence="4 6" id="KW-0573">Peptidoglycan synthesis</keyword>
<dbReference type="Pfam" id="PF03734">
    <property type="entry name" value="YkuD"/>
    <property type="match status" value="1"/>
</dbReference>
<dbReference type="GO" id="GO:0071555">
    <property type="term" value="P:cell wall organization"/>
    <property type="evidence" value="ECO:0007669"/>
    <property type="project" value="UniProtKB-UniRule"/>
</dbReference>
<dbReference type="STRING" id="1385521.N803_02880"/>
<evidence type="ECO:0000256" key="4">
    <source>
        <dbReference type="ARBA" id="ARBA00022984"/>
    </source>
</evidence>
<dbReference type="InterPro" id="IPR002477">
    <property type="entry name" value="Peptidoglycan-bd-like"/>
</dbReference>
<dbReference type="UniPathway" id="UPA00219"/>
<dbReference type="InterPro" id="IPR050979">
    <property type="entry name" value="LD-transpeptidase"/>
</dbReference>
<feature type="domain" description="L,D-TPase catalytic" evidence="7">
    <location>
        <begin position="67"/>
        <end position="187"/>
    </location>
</feature>
<feature type="active site" description="Nucleophile" evidence="6">
    <location>
        <position position="161"/>
    </location>
</feature>
<organism evidence="8 9">
    <name type="scientific">Knoellia subterranea KCTC 19937</name>
    <dbReference type="NCBI Taxonomy" id="1385521"/>
    <lineage>
        <taxon>Bacteria</taxon>
        <taxon>Bacillati</taxon>
        <taxon>Actinomycetota</taxon>
        <taxon>Actinomycetes</taxon>
        <taxon>Micrococcales</taxon>
        <taxon>Intrasporangiaceae</taxon>
        <taxon>Knoellia</taxon>
    </lineage>
</organism>
<dbReference type="Pfam" id="PF01471">
    <property type="entry name" value="PG_binding_1"/>
    <property type="match status" value="1"/>
</dbReference>
<dbReference type="GO" id="GO:0005576">
    <property type="term" value="C:extracellular region"/>
    <property type="evidence" value="ECO:0007669"/>
    <property type="project" value="TreeGrafter"/>
</dbReference>